<name>A0A4R6Y0F7_9BURK</name>
<keyword evidence="1" id="KW-0472">Membrane</keyword>
<comment type="caution">
    <text evidence="2">The sequence shown here is derived from an EMBL/GenBank/DDBJ whole genome shotgun (WGS) entry which is preliminary data.</text>
</comment>
<feature type="transmembrane region" description="Helical" evidence="1">
    <location>
        <begin position="75"/>
        <end position="96"/>
    </location>
</feature>
<dbReference type="RefSeq" id="WP_133621539.1">
    <property type="nucleotide sequence ID" value="NZ_SNZE01000036.1"/>
</dbReference>
<dbReference type="AlphaFoldDB" id="A0A4R6Y0F7"/>
<dbReference type="EMBL" id="SNZE01000036">
    <property type="protein sequence ID" value="TDR27870.1"/>
    <property type="molecule type" value="Genomic_DNA"/>
</dbReference>
<keyword evidence="1" id="KW-1133">Transmembrane helix</keyword>
<sequence>MFKKQNILKKVIEFFQNLWINYKISCKKYLERLQKLPLYVLVLMAIGVWGLSMYYNSLFNDIWPEYWRVISHKSFNNFGSLDFTIGFFLLAIKVAATYYPMEKSLFFAASRIRMLSRFNSKGLR</sequence>
<organism evidence="2 3">
    <name type="scientific">Hydromonas duriensis</name>
    <dbReference type="NCBI Taxonomy" id="1527608"/>
    <lineage>
        <taxon>Bacteria</taxon>
        <taxon>Pseudomonadati</taxon>
        <taxon>Pseudomonadota</taxon>
        <taxon>Betaproteobacteria</taxon>
        <taxon>Burkholderiales</taxon>
        <taxon>Burkholderiaceae</taxon>
        <taxon>Hydromonas</taxon>
    </lineage>
</organism>
<evidence type="ECO:0000313" key="3">
    <source>
        <dbReference type="Proteomes" id="UP000294480"/>
    </source>
</evidence>
<reference evidence="2 3" key="1">
    <citation type="submission" date="2019-03" db="EMBL/GenBank/DDBJ databases">
        <title>Genomic Encyclopedia of Type Strains, Phase IV (KMG-IV): sequencing the most valuable type-strain genomes for metagenomic binning, comparative biology and taxonomic classification.</title>
        <authorList>
            <person name="Goeker M."/>
        </authorList>
    </citation>
    <scope>NUCLEOTIDE SEQUENCE [LARGE SCALE GENOMIC DNA]</scope>
    <source>
        <strain evidence="2 3">DSM 102852</strain>
    </source>
</reference>
<keyword evidence="1" id="KW-0812">Transmembrane</keyword>
<accession>A0A4R6Y0F7</accession>
<gene>
    <name evidence="2" type="ORF">DFR44_13613</name>
</gene>
<proteinExistence type="predicted"/>
<protein>
    <submittedName>
        <fullName evidence="2">Uncharacterized protein</fullName>
    </submittedName>
</protein>
<keyword evidence="3" id="KW-1185">Reference proteome</keyword>
<dbReference type="Proteomes" id="UP000294480">
    <property type="component" value="Unassembled WGS sequence"/>
</dbReference>
<evidence type="ECO:0000256" key="1">
    <source>
        <dbReference type="SAM" id="Phobius"/>
    </source>
</evidence>
<evidence type="ECO:0000313" key="2">
    <source>
        <dbReference type="EMBL" id="TDR27870.1"/>
    </source>
</evidence>
<feature type="transmembrane region" description="Helical" evidence="1">
    <location>
        <begin position="36"/>
        <end position="55"/>
    </location>
</feature>